<reference evidence="10" key="1">
    <citation type="journal article" date="2020" name="mSystems">
        <title>Genome- and Community-Level Interaction Insights into Carbon Utilization and Element Cycling Functions of Hydrothermarchaeota in Hydrothermal Sediment.</title>
        <authorList>
            <person name="Zhou Z."/>
            <person name="Liu Y."/>
            <person name="Xu W."/>
            <person name="Pan J."/>
            <person name="Luo Z.H."/>
            <person name="Li M."/>
        </authorList>
    </citation>
    <scope>NUCLEOTIDE SEQUENCE [LARGE SCALE GENOMIC DNA]</scope>
    <source>
        <strain evidence="10">SpSt-418</strain>
    </source>
</reference>
<feature type="transmembrane region" description="Helical" evidence="8">
    <location>
        <begin position="164"/>
        <end position="191"/>
    </location>
</feature>
<evidence type="ECO:0000313" key="10">
    <source>
        <dbReference type="EMBL" id="HFM96255.1"/>
    </source>
</evidence>
<evidence type="ECO:0000256" key="5">
    <source>
        <dbReference type="ARBA" id="ARBA00022692"/>
    </source>
</evidence>
<organism evidence="10">
    <name type="scientific">Oscillatoriales cyanobacterium SpSt-418</name>
    <dbReference type="NCBI Taxonomy" id="2282169"/>
    <lineage>
        <taxon>Bacteria</taxon>
        <taxon>Bacillati</taxon>
        <taxon>Cyanobacteriota</taxon>
        <taxon>Cyanophyceae</taxon>
        <taxon>Oscillatoriophycideae</taxon>
        <taxon>Oscillatoriales</taxon>
    </lineage>
</organism>
<dbReference type="GO" id="GO:0016763">
    <property type="term" value="F:pentosyltransferase activity"/>
    <property type="evidence" value="ECO:0007669"/>
    <property type="project" value="TreeGrafter"/>
</dbReference>
<dbReference type="PANTHER" id="PTHR33908:SF11">
    <property type="entry name" value="MEMBRANE PROTEIN"/>
    <property type="match status" value="1"/>
</dbReference>
<keyword evidence="6 8" id="KW-1133">Transmembrane helix</keyword>
<protein>
    <submittedName>
        <fullName evidence="10">Glycosyltransferase</fullName>
    </submittedName>
</protein>
<keyword evidence="5 8" id="KW-0812">Transmembrane</keyword>
<evidence type="ECO:0000256" key="8">
    <source>
        <dbReference type="SAM" id="Phobius"/>
    </source>
</evidence>
<dbReference type="GO" id="GO:0005886">
    <property type="term" value="C:plasma membrane"/>
    <property type="evidence" value="ECO:0007669"/>
    <property type="project" value="UniProtKB-SubCell"/>
</dbReference>
<feature type="transmembrane region" description="Helical" evidence="8">
    <location>
        <begin position="357"/>
        <end position="380"/>
    </location>
</feature>
<feature type="transmembrane region" description="Helical" evidence="8">
    <location>
        <begin position="301"/>
        <end position="319"/>
    </location>
</feature>
<evidence type="ECO:0000256" key="2">
    <source>
        <dbReference type="ARBA" id="ARBA00022475"/>
    </source>
</evidence>
<sequence length="533" mass="59207">MKGWVAHRYDRWAVLVLLVGLSLRGAIAAFLPPGFDEAYYYLYTQHLDWSYFDHPVLVALSTGVGVWLTGIVSQFTIRWGALLLHTGALGLLYLTGRHLFSAKAGWLTLAIASLAPIFLAGFGVMTLPDAPLVFFWSATLYVASREFFPQPERTGFTYRPTWRVALLGLLVGLACLGKYHGAALGFGLVGFCLTQPTYRKVLVSPWLVLGAVLFGVAIAPILIWNHQHDWVSLRFQSGRAVPDRGYSLVDLLVTWLVGIAYLFPSFGFLFWWVSGKAVWLQFPQPQSRLANRRNIPFSPPVAALILWLSLPLMLGFTLMGGYRQILPTWAAPGFWGMTLLLGAWVSTWRTLVWRRWLMVSAAIIVPILLLAVLHLSLGIFQKPGQYAIAGGFLTPANDASTQQINIQQLRQQFAESGVLSQGDFLFTNDIYLAGQLGMAIAPLTRQPITCFDPDPRGFAFWSTAEEWVGQRGLLVTTPAQAAAAIAQYQGYFSDLQLAADLPIRRGGEVVRVVQVYRAGALQIPYPRPYGRMR</sequence>
<feature type="transmembrane region" description="Helical" evidence="8">
    <location>
        <begin position="245"/>
        <end position="273"/>
    </location>
</feature>
<dbReference type="InterPro" id="IPR050297">
    <property type="entry name" value="LipidA_mod_glycosyltrf_83"/>
</dbReference>
<dbReference type="PANTHER" id="PTHR33908">
    <property type="entry name" value="MANNOSYLTRANSFERASE YKCB-RELATED"/>
    <property type="match status" value="1"/>
</dbReference>
<dbReference type="InterPro" id="IPR038731">
    <property type="entry name" value="RgtA/B/C-like"/>
</dbReference>
<gene>
    <name evidence="10" type="ORF">ENR64_00525</name>
</gene>
<dbReference type="GO" id="GO:0009103">
    <property type="term" value="P:lipopolysaccharide biosynthetic process"/>
    <property type="evidence" value="ECO:0007669"/>
    <property type="project" value="UniProtKB-ARBA"/>
</dbReference>
<feature type="transmembrane region" description="Helical" evidence="8">
    <location>
        <begin position="116"/>
        <end position="143"/>
    </location>
</feature>
<feature type="transmembrane region" description="Helical" evidence="8">
    <location>
        <begin position="203"/>
        <end position="224"/>
    </location>
</feature>
<dbReference type="EMBL" id="DSRU01000011">
    <property type="protein sequence ID" value="HFM96255.1"/>
    <property type="molecule type" value="Genomic_DNA"/>
</dbReference>
<evidence type="ECO:0000256" key="4">
    <source>
        <dbReference type="ARBA" id="ARBA00022679"/>
    </source>
</evidence>
<evidence type="ECO:0000256" key="6">
    <source>
        <dbReference type="ARBA" id="ARBA00022989"/>
    </source>
</evidence>
<keyword evidence="4 10" id="KW-0808">Transferase</keyword>
<proteinExistence type="predicted"/>
<evidence type="ECO:0000256" key="1">
    <source>
        <dbReference type="ARBA" id="ARBA00004651"/>
    </source>
</evidence>
<keyword evidence="3" id="KW-0328">Glycosyltransferase</keyword>
<evidence type="ECO:0000259" key="9">
    <source>
        <dbReference type="Pfam" id="PF13231"/>
    </source>
</evidence>
<comment type="subcellular location">
    <subcellularLocation>
        <location evidence="1">Cell membrane</location>
        <topology evidence="1">Multi-pass membrane protein</topology>
    </subcellularLocation>
</comment>
<keyword evidence="7 8" id="KW-0472">Membrane</keyword>
<feature type="domain" description="Glycosyltransferase RgtA/B/C/D-like" evidence="9">
    <location>
        <begin position="53"/>
        <end position="224"/>
    </location>
</feature>
<name>A0A7C3PCG5_9CYAN</name>
<dbReference type="AlphaFoldDB" id="A0A7C3PCG5"/>
<dbReference type="Pfam" id="PF13231">
    <property type="entry name" value="PMT_2"/>
    <property type="match status" value="1"/>
</dbReference>
<evidence type="ECO:0000256" key="7">
    <source>
        <dbReference type="ARBA" id="ARBA00023136"/>
    </source>
</evidence>
<feature type="transmembrane region" description="Helical" evidence="8">
    <location>
        <begin position="326"/>
        <end position="345"/>
    </location>
</feature>
<accession>A0A7C3PCG5</accession>
<comment type="caution">
    <text evidence="10">The sequence shown here is derived from an EMBL/GenBank/DDBJ whole genome shotgun (WGS) entry which is preliminary data.</text>
</comment>
<keyword evidence="2" id="KW-1003">Cell membrane</keyword>
<evidence type="ECO:0000256" key="3">
    <source>
        <dbReference type="ARBA" id="ARBA00022676"/>
    </source>
</evidence>
<feature type="transmembrane region" description="Helical" evidence="8">
    <location>
        <begin position="52"/>
        <end position="72"/>
    </location>
</feature>